<name>A0A845G183_9BURK</name>
<keyword evidence="3" id="KW-0328">Glycosyltransferase</keyword>
<reference evidence="15 16" key="1">
    <citation type="submission" date="2020-01" db="EMBL/GenBank/DDBJ databases">
        <title>Novel species isolated from a subtropical stream in China.</title>
        <authorList>
            <person name="Lu H."/>
        </authorList>
    </citation>
    <scope>NUCLEOTIDE SEQUENCE [LARGE SCALE GENOMIC DNA]</scope>
    <source>
        <strain evidence="15 16">FT82W</strain>
    </source>
</reference>
<evidence type="ECO:0000256" key="4">
    <source>
        <dbReference type="ARBA" id="ARBA00022679"/>
    </source>
</evidence>
<dbReference type="GO" id="GO:0050650">
    <property type="term" value="P:chondroitin sulfate proteoglycan biosynthetic process"/>
    <property type="evidence" value="ECO:0007669"/>
    <property type="project" value="TreeGrafter"/>
</dbReference>
<dbReference type="Pfam" id="PF02485">
    <property type="entry name" value="Branch"/>
    <property type="match status" value="1"/>
</dbReference>
<evidence type="ECO:0000256" key="6">
    <source>
        <dbReference type="ARBA" id="ARBA00022723"/>
    </source>
</evidence>
<evidence type="ECO:0000256" key="7">
    <source>
        <dbReference type="ARBA" id="ARBA00022824"/>
    </source>
</evidence>
<evidence type="ECO:0000313" key="16">
    <source>
        <dbReference type="Proteomes" id="UP000470302"/>
    </source>
</evidence>
<comment type="caution">
    <text evidence="15">The sequence shown here is derived from an EMBL/GenBank/DDBJ whole genome shotgun (WGS) entry which is preliminary data.</text>
</comment>
<dbReference type="GO" id="GO:0015012">
    <property type="term" value="P:heparan sulfate proteoglycan biosynthetic process"/>
    <property type="evidence" value="ECO:0007669"/>
    <property type="project" value="TreeGrafter"/>
</dbReference>
<dbReference type="EMBL" id="WWCW01000038">
    <property type="protein sequence ID" value="MYM88084.1"/>
    <property type="molecule type" value="Genomic_DNA"/>
</dbReference>
<evidence type="ECO:0000256" key="11">
    <source>
        <dbReference type="ARBA" id="ARBA00023136"/>
    </source>
</evidence>
<evidence type="ECO:0000256" key="13">
    <source>
        <dbReference type="ARBA" id="ARBA00023180"/>
    </source>
</evidence>
<dbReference type="GO" id="GO:0046872">
    <property type="term" value="F:metal ion binding"/>
    <property type="evidence" value="ECO:0007669"/>
    <property type="project" value="UniProtKB-KW"/>
</dbReference>
<dbReference type="GO" id="GO:0016020">
    <property type="term" value="C:membrane"/>
    <property type="evidence" value="ECO:0007669"/>
    <property type="project" value="InterPro"/>
</dbReference>
<dbReference type="InterPro" id="IPR003406">
    <property type="entry name" value="Glyco_trans_14"/>
</dbReference>
<dbReference type="AlphaFoldDB" id="A0A845G183"/>
<evidence type="ECO:0000256" key="9">
    <source>
        <dbReference type="ARBA" id="ARBA00022989"/>
    </source>
</evidence>
<dbReference type="InterPro" id="IPR043538">
    <property type="entry name" value="XYLT"/>
</dbReference>
<keyword evidence="9" id="KW-1133">Transmembrane helix</keyword>
<gene>
    <name evidence="15" type="ORF">GTP91_12950</name>
</gene>
<evidence type="ECO:0000313" key="15">
    <source>
        <dbReference type="EMBL" id="MYM88084.1"/>
    </source>
</evidence>
<evidence type="ECO:0000256" key="14">
    <source>
        <dbReference type="ARBA" id="ARBA00042865"/>
    </source>
</evidence>
<sequence length="312" mass="35159">MKIAYLIMAYDQPQLFGRLVEALQHEGATLYAHIDRKHDAGPFRAVAGALPVRFIEQPVEVNWGGYSQVEAMLKLLAAAVRDGHDHYIFLSGRDYPVRPHGELQALLAQDPQRSYINFYPLAPGSDFSRLVEIYAFRDLYPHIRPKALRSLTQLLVRAANRVLPKRRFPAGFQPFRGSTSWCLSAEAAAYVVDFVRQDSSRELIKFFHSVTGADEIFFQTVLFNSPLAKHCAGYVPPGQEPPRRNENKVSLHYIDWDPARENPAVLELRDLAPIQASPKFFARKFDQARSATLLAALDQQRRDAGAAVSSGR</sequence>
<keyword evidence="11" id="KW-0472">Membrane</keyword>
<evidence type="ECO:0000256" key="5">
    <source>
        <dbReference type="ARBA" id="ARBA00022692"/>
    </source>
</evidence>
<evidence type="ECO:0000256" key="2">
    <source>
        <dbReference type="ARBA" id="ARBA00004648"/>
    </source>
</evidence>
<evidence type="ECO:0000256" key="12">
    <source>
        <dbReference type="ARBA" id="ARBA00023157"/>
    </source>
</evidence>
<keyword evidence="6" id="KW-0479">Metal-binding</keyword>
<dbReference type="Proteomes" id="UP000470302">
    <property type="component" value="Unassembled WGS sequence"/>
</dbReference>
<keyword evidence="12" id="KW-1015">Disulfide bond</keyword>
<dbReference type="GO" id="GO:0030158">
    <property type="term" value="F:protein xylosyltransferase activity"/>
    <property type="evidence" value="ECO:0007669"/>
    <property type="project" value="InterPro"/>
</dbReference>
<dbReference type="PANTHER" id="PTHR46025:SF3">
    <property type="entry name" value="XYLOSYLTRANSFERASE OXT"/>
    <property type="match status" value="1"/>
</dbReference>
<dbReference type="PANTHER" id="PTHR46025">
    <property type="entry name" value="XYLOSYLTRANSFERASE OXT"/>
    <property type="match status" value="1"/>
</dbReference>
<keyword evidence="10" id="KW-0333">Golgi apparatus</keyword>
<proteinExistence type="predicted"/>
<keyword evidence="7" id="KW-0256">Endoplasmic reticulum</keyword>
<evidence type="ECO:0000256" key="8">
    <source>
        <dbReference type="ARBA" id="ARBA00022968"/>
    </source>
</evidence>
<keyword evidence="13" id="KW-0325">Glycoprotein</keyword>
<organism evidence="15 16">
    <name type="scientific">Duganella vulcania</name>
    <dbReference type="NCBI Taxonomy" id="2692166"/>
    <lineage>
        <taxon>Bacteria</taxon>
        <taxon>Pseudomonadati</taxon>
        <taxon>Pseudomonadota</taxon>
        <taxon>Betaproteobacteria</taxon>
        <taxon>Burkholderiales</taxon>
        <taxon>Oxalobacteraceae</taxon>
        <taxon>Telluria group</taxon>
        <taxon>Duganella</taxon>
    </lineage>
</organism>
<keyword evidence="4" id="KW-0808">Transferase</keyword>
<accession>A0A845G183</accession>
<evidence type="ECO:0000256" key="1">
    <source>
        <dbReference type="ARBA" id="ARBA00004323"/>
    </source>
</evidence>
<keyword evidence="8" id="KW-0735">Signal-anchor</keyword>
<evidence type="ECO:0000256" key="3">
    <source>
        <dbReference type="ARBA" id="ARBA00022676"/>
    </source>
</evidence>
<comment type="subcellular location">
    <subcellularLocation>
        <location evidence="2">Endoplasmic reticulum membrane</location>
        <topology evidence="2">Single-pass type II membrane protein</topology>
    </subcellularLocation>
    <subcellularLocation>
        <location evidence="1">Golgi apparatus membrane</location>
        <topology evidence="1">Single-pass type II membrane protein</topology>
    </subcellularLocation>
</comment>
<dbReference type="RefSeq" id="WP_161097164.1">
    <property type="nucleotide sequence ID" value="NZ_WWCW01000038.1"/>
</dbReference>
<evidence type="ECO:0000256" key="10">
    <source>
        <dbReference type="ARBA" id="ARBA00023034"/>
    </source>
</evidence>
<keyword evidence="5" id="KW-0812">Transmembrane</keyword>
<protein>
    <recommendedName>
        <fullName evidence="14">Peptide O-xylosyltransferase</fullName>
    </recommendedName>
</protein>